<dbReference type="EMBL" id="FOSP01000058">
    <property type="protein sequence ID" value="SFL30915.1"/>
    <property type="molecule type" value="Genomic_DNA"/>
</dbReference>
<dbReference type="AlphaFoldDB" id="A0A1I4GLP7"/>
<evidence type="ECO:0000256" key="5">
    <source>
        <dbReference type="ARBA" id="ARBA00023163"/>
    </source>
</evidence>
<gene>
    <name evidence="8" type="ORF">SAMN05216302_10587</name>
</gene>
<keyword evidence="3" id="KW-0678">Repressor</keyword>
<evidence type="ECO:0000256" key="7">
    <source>
        <dbReference type="ARBA" id="ARBA00033135"/>
    </source>
</evidence>
<protein>
    <recommendedName>
        <fullName evidence="2">Toxin CcdB</fullName>
    </recommendedName>
    <alternativeName>
        <fullName evidence="7">Cytotoxic protein CcdB</fullName>
    </alternativeName>
    <alternativeName>
        <fullName evidence="6">Protein LetD</fullName>
    </alternativeName>
</protein>
<keyword evidence="9" id="KW-1185">Reference proteome</keyword>
<keyword evidence="5" id="KW-0804">Transcription</keyword>
<dbReference type="STRING" id="52441.SAMN05216302_10587"/>
<keyword evidence="4" id="KW-0805">Transcription regulation</keyword>
<evidence type="ECO:0000256" key="2">
    <source>
        <dbReference type="ARBA" id="ARBA00015075"/>
    </source>
</evidence>
<dbReference type="Gene3D" id="2.30.30.110">
    <property type="match status" value="1"/>
</dbReference>
<dbReference type="Pfam" id="PF01845">
    <property type="entry name" value="CcdB"/>
    <property type="match status" value="1"/>
</dbReference>
<organism evidence="8 9">
    <name type="scientific">Nitrosomonas aestuarii</name>
    <dbReference type="NCBI Taxonomy" id="52441"/>
    <lineage>
        <taxon>Bacteria</taxon>
        <taxon>Pseudomonadati</taxon>
        <taxon>Pseudomonadota</taxon>
        <taxon>Betaproteobacteria</taxon>
        <taxon>Nitrosomonadales</taxon>
        <taxon>Nitrosomonadaceae</taxon>
        <taxon>Nitrosomonas</taxon>
    </lineage>
</organism>
<evidence type="ECO:0000256" key="4">
    <source>
        <dbReference type="ARBA" id="ARBA00023015"/>
    </source>
</evidence>
<proteinExistence type="inferred from homology"/>
<comment type="similarity">
    <text evidence="1">Belongs to the CcdB toxin family.</text>
</comment>
<dbReference type="GO" id="GO:0006276">
    <property type="term" value="P:plasmid maintenance"/>
    <property type="evidence" value="ECO:0007669"/>
    <property type="project" value="InterPro"/>
</dbReference>
<sequence length="102" mass="11717">MARFDVYEYKSMSVPVVLDMQADLLSDFVTCVVVPLVPEFTAGKEIAFKLKPVIQIREENYILMTTDMAAIKRKSLGKFVENIEKEHRQDVIEANDFLFQGL</sequence>
<dbReference type="OrthoDB" id="9813510at2"/>
<evidence type="ECO:0000256" key="3">
    <source>
        <dbReference type="ARBA" id="ARBA00022491"/>
    </source>
</evidence>
<dbReference type="InterPro" id="IPR002712">
    <property type="entry name" value="CcdB"/>
</dbReference>
<evidence type="ECO:0000313" key="9">
    <source>
        <dbReference type="Proteomes" id="UP000199533"/>
    </source>
</evidence>
<name>A0A1I4GLP7_9PROT</name>
<dbReference type="GO" id="GO:0008657">
    <property type="term" value="F:DNA topoisomerase type II (double strand cut, ATP-hydrolyzing) inhibitor activity"/>
    <property type="evidence" value="ECO:0007669"/>
    <property type="project" value="InterPro"/>
</dbReference>
<evidence type="ECO:0000313" key="8">
    <source>
        <dbReference type="EMBL" id="SFL30915.1"/>
    </source>
</evidence>
<evidence type="ECO:0000256" key="6">
    <source>
        <dbReference type="ARBA" id="ARBA00029628"/>
    </source>
</evidence>
<dbReference type="RefSeq" id="WP_139218617.1">
    <property type="nucleotide sequence ID" value="NZ_FOSP01000058.1"/>
</dbReference>
<dbReference type="InterPro" id="IPR011067">
    <property type="entry name" value="Plasmid_toxin/cell-grow_inhib"/>
</dbReference>
<evidence type="ECO:0000256" key="1">
    <source>
        <dbReference type="ARBA" id="ARBA00005230"/>
    </source>
</evidence>
<reference evidence="9" key="1">
    <citation type="submission" date="2016-10" db="EMBL/GenBank/DDBJ databases">
        <authorList>
            <person name="Varghese N."/>
            <person name="Submissions S."/>
        </authorList>
    </citation>
    <scope>NUCLEOTIDE SEQUENCE [LARGE SCALE GENOMIC DNA]</scope>
    <source>
        <strain evidence="9">Nm69</strain>
    </source>
</reference>
<accession>A0A1I4GLP7</accession>
<dbReference type="Proteomes" id="UP000199533">
    <property type="component" value="Unassembled WGS sequence"/>
</dbReference>
<dbReference type="SUPFAM" id="SSF50118">
    <property type="entry name" value="Cell growth inhibitor/plasmid maintenance toxic component"/>
    <property type="match status" value="1"/>
</dbReference>